<comment type="caution">
    <text evidence="1">The sequence shown here is derived from an EMBL/GenBank/DDBJ whole genome shotgun (WGS) entry which is preliminary data.</text>
</comment>
<sequence>MAMASCTRSAARLFRPSTSLAPTPPHVRCFASEHHGHGSSRVNMWEAPLEPALWKEEHFVFASVAGWGLLFYGGYKAFSGGKKEEAKKE</sequence>
<proteinExistence type="predicted"/>
<dbReference type="EMBL" id="CM055107">
    <property type="protein sequence ID" value="KAJ7526651.1"/>
    <property type="molecule type" value="Genomic_DNA"/>
</dbReference>
<accession>A0ACC2BAB8</accession>
<name>A0ACC2BAB8_DIPCM</name>
<protein>
    <submittedName>
        <fullName evidence="1">Uncharacterized protein</fullName>
    </submittedName>
</protein>
<evidence type="ECO:0000313" key="1">
    <source>
        <dbReference type="EMBL" id="KAJ7526651.1"/>
    </source>
</evidence>
<organism evidence="1 2">
    <name type="scientific">Diphasiastrum complanatum</name>
    <name type="common">Issler's clubmoss</name>
    <name type="synonym">Lycopodium complanatum</name>
    <dbReference type="NCBI Taxonomy" id="34168"/>
    <lineage>
        <taxon>Eukaryota</taxon>
        <taxon>Viridiplantae</taxon>
        <taxon>Streptophyta</taxon>
        <taxon>Embryophyta</taxon>
        <taxon>Tracheophyta</taxon>
        <taxon>Lycopodiopsida</taxon>
        <taxon>Lycopodiales</taxon>
        <taxon>Lycopodiaceae</taxon>
        <taxon>Lycopodioideae</taxon>
        <taxon>Diphasiastrum</taxon>
    </lineage>
</organism>
<dbReference type="Proteomes" id="UP001162992">
    <property type="component" value="Chromosome 16"/>
</dbReference>
<gene>
    <name evidence="1" type="ORF">O6H91_16G017200</name>
</gene>
<reference evidence="2" key="1">
    <citation type="journal article" date="2024" name="Proc. Natl. Acad. Sci. U.S.A.">
        <title>Extraordinary preservation of gene collinearity over three hundred million years revealed in homosporous lycophytes.</title>
        <authorList>
            <person name="Li C."/>
            <person name="Wickell D."/>
            <person name="Kuo L.Y."/>
            <person name="Chen X."/>
            <person name="Nie B."/>
            <person name="Liao X."/>
            <person name="Peng D."/>
            <person name="Ji J."/>
            <person name="Jenkins J."/>
            <person name="Williams M."/>
            <person name="Shu S."/>
            <person name="Plott C."/>
            <person name="Barry K."/>
            <person name="Rajasekar S."/>
            <person name="Grimwood J."/>
            <person name="Han X."/>
            <person name="Sun S."/>
            <person name="Hou Z."/>
            <person name="He W."/>
            <person name="Dai G."/>
            <person name="Sun C."/>
            <person name="Schmutz J."/>
            <person name="Leebens-Mack J.H."/>
            <person name="Li F.W."/>
            <person name="Wang L."/>
        </authorList>
    </citation>
    <scope>NUCLEOTIDE SEQUENCE [LARGE SCALE GENOMIC DNA]</scope>
    <source>
        <strain evidence="2">cv. PW_Plant_1</strain>
    </source>
</reference>
<evidence type="ECO:0000313" key="2">
    <source>
        <dbReference type="Proteomes" id="UP001162992"/>
    </source>
</evidence>
<keyword evidence="2" id="KW-1185">Reference proteome</keyword>